<gene>
    <name evidence="2" type="ORF">Q9L58_002368</name>
</gene>
<proteinExistence type="predicted"/>
<sequence>MDVLTTGCHPLAITYPSNAEWIVYGAYEPLHLIYAQPKCISYPLFVIIKMNIRPIWTVVRRDVEFGMQVLRVLTRWSENITNFKEFYASLFNATLTFKESRSGHLVCDITEICLSTVPIDPARPYGSYTAVEKHVERKLVFKVTVDSNQKFENRLRTFVTLRNFRGIRPDVPQGSSTNLLIGSRKMPPTIALTSLLLRAWIHDTVNLVSIPHSKDPEALYAFKTNHRTYRFYQELDSLLNMPFHPNILQPPSYLVTKNTLYSTYSPSDPASLYFSEPTEPIIGFLTPFHAGGKLRDVIREKASAGTLTKNHQSKWARQLISALLHVFKHENGANKDRCGTHTCLRMDNIVVGSPEEGSDLVLIDFEKGGNWWYYSPPESQDYGYQTSRGPYLRGASILKRQNSEHVYIGPEKCIYEEPFWEHISNRRCEKAMVYSLGCCLWCILQGNGCIKDARRQHPALWTSTDGCPWDLVKLKTYETPQTVRDIVTKAFERDYRSRPTLRELLDVFESWEKCLNWIEVELVGEGKHNAKPIEVISNTLSLPGLEPTTKAHHLMVQEKHEGPDLGALGGVTPKELGLLGSENCVESGV</sequence>
<dbReference type="SUPFAM" id="SSF56112">
    <property type="entry name" value="Protein kinase-like (PK-like)"/>
    <property type="match status" value="1"/>
</dbReference>
<dbReference type="InterPro" id="IPR011009">
    <property type="entry name" value="Kinase-like_dom_sf"/>
</dbReference>
<reference evidence="2 3" key="1">
    <citation type="submission" date="2024-02" db="EMBL/GenBank/DDBJ databases">
        <title>Discinaceae phylogenomics.</title>
        <authorList>
            <person name="Dirks A.C."/>
            <person name="James T.Y."/>
        </authorList>
    </citation>
    <scope>NUCLEOTIDE SEQUENCE [LARGE SCALE GENOMIC DNA]</scope>
    <source>
        <strain evidence="2 3">ACD0624</strain>
    </source>
</reference>
<dbReference type="Proteomes" id="UP001447188">
    <property type="component" value="Unassembled WGS sequence"/>
</dbReference>
<evidence type="ECO:0000313" key="3">
    <source>
        <dbReference type="Proteomes" id="UP001447188"/>
    </source>
</evidence>
<dbReference type="EMBL" id="JBBBZM010000020">
    <property type="protein sequence ID" value="KAL0638642.1"/>
    <property type="molecule type" value="Genomic_DNA"/>
</dbReference>
<accession>A0ABR3GRW9</accession>
<dbReference type="Gene3D" id="1.10.510.10">
    <property type="entry name" value="Transferase(Phosphotransferase) domain 1"/>
    <property type="match status" value="1"/>
</dbReference>
<evidence type="ECO:0000259" key="1">
    <source>
        <dbReference type="PROSITE" id="PS50011"/>
    </source>
</evidence>
<dbReference type="InterPro" id="IPR000719">
    <property type="entry name" value="Prot_kinase_dom"/>
</dbReference>
<name>A0ABR3GRW9_9PEZI</name>
<protein>
    <recommendedName>
        <fullName evidence="1">Protein kinase domain-containing protein</fullName>
    </recommendedName>
</protein>
<keyword evidence="3" id="KW-1185">Reference proteome</keyword>
<feature type="domain" description="Protein kinase" evidence="1">
    <location>
        <begin position="165"/>
        <end position="512"/>
    </location>
</feature>
<dbReference type="PROSITE" id="PS50011">
    <property type="entry name" value="PROTEIN_KINASE_DOM"/>
    <property type="match status" value="1"/>
</dbReference>
<comment type="caution">
    <text evidence="2">The sequence shown here is derived from an EMBL/GenBank/DDBJ whole genome shotgun (WGS) entry which is preliminary data.</text>
</comment>
<evidence type="ECO:0000313" key="2">
    <source>
        <dbReference type="EMBL" id="KAL0638642.1"/>
    </source>
</evidence>
<organism evidence="2 3">
    <name type="scientific">Discina gigas</name>
    <dbReference type="NCBI Taxonomy" id="1032678"/>
    <lineage>
        <taxon>Eukaryota</taxon>
        <taxon>Fungi</taxon>
        <taxon>Dikarya</taxon>
        <taxon>Ascomycota</taxon>
        <taxon>Pezizomycotina</taxon>
        <taxon>Pezizomycetes</taxon>
        <taxon>Pezizales</taxon>
        <taxon>Discinaceae</taxon>
        <taxon>Discina</taxon>
    </lineage>
</organism>